<keyword evidence="3" id="KW-1185">Reference proteome</keyword>
<accession>A0A8X6XNB3</accession>
<proteinExistence type="predicted"/>
<name>A0A8X6XNB3_9ARAC</name>
<sequence length="103" mass="11707">MDYTRKVKTGHLDGATLTHHMPSIQAICQSWMGANLSDSTRPHCSDNSSSIPLLTSMLRTSAWLMSGKFTFRTYYQRISSRCQIKIWNVCLTECLAFGFLPKK</sequence>
<evidence type="ECO:0000313" key="1">
    <source>
        <dbReference type="EMBL" id="GFY41127.1"/>
    </source>
</evidence>
<dbReference type="AlphaFoldDB" id="A0A8X6XNB3"/>
<gene>
    <name evidence="2" type="ORF">TNIN_413801</name>
    <name evidence="1" type="ORF">TNIN_453981</name>
</gene>
<dbReference type="EMBL" id="BMAV01002316">
    <property type="protein sequence ID" value="GFY41127.1"/>
    <property type="molecule type" value="Genomic_DNA"/>
</dbReference>
<dbReference type="EMBL" id="BMAV01010479">
    <property type="protein sequence ID" value="GFY55574.1"/>
    <property type="molecule type" value="Genomic_DNA"/>
</dbReference>
<reference evidence="2" key="1">
    <citation type="submission" date="2020-08" db="EMBL/GenBank/DDBJ databases">
        <title>Multicomponent nature underlies the extraordinary mechanical properties of spider dragline silk.</title>
        <authorList>
            <person name="Kono N."/>
            <person name="Nakamura H."/>
            <person name="Mori M."/>
            <person name="Yoshida Y."/>
            <person name="Ohtoshi R."/>
            <person name="Malay A.D."/>
            <person name="Moran D.A.P."/>
            <person name="Tomita M."/>
            <person name="Numata K."/>
            <person name="Arakawa K."/>
        </authorList>
    </citation>
    <scope>NUCLEOTIDE SEQUENCE</scope>
</reference>
<evidence type="ECO:0000313" key="2">
    <source>
        <dbReference type="EMBL" id="GFY55574.1"/>
    </source>
</evidence>
<evidence type="ECO:0000313" key="3">
    <source>
        <dbReference type="Proteomes" id="UP000886998"/>
    </source>
</evidence>
<comment type="caution">
    <text evidence="2">The sequence shown here is derived from an EMBL/GenBank/DDBJ whole genome shotgun (WGS) entry which is preliminary data.</text>
</comment>
<protein>
    <submittedName>
        <fullName evidence="2">Uncharacterized protein</fullName>
    </submittedName>
</protein>
<dbReference type="Proteomes" id="UP000886998">
    <property type="component" value="Unassembled WGS sequence"/>
</dbReference>
<organism evidence="2 3">
    <name type="scientific">Trichonephila inaurata madagascariensis</name>
    <dbReference type="NCBI Taxonomy" id="2747483"/>
    <lineage>
        <taxon>Eukaryota</taxon>
        <taxon>Metazoa</taxon>
        <taxon>Ecdysozoa</taxon>
        <taxon>Arthropoda</taxon>
        <taxon>Chelicerata</taxon>
        <taxon>Arachnida</taxon>
        <taxon>Araneae</taxon>
        <taxon>Araneomorphae</taxon>
        <taxon>Entelegynae</taxon>
        <taxon>Araneoidea</taxon>
        <taxon>Nephilidae</taxon>
        <taxon>Trichonephila</taxon>
        <taxon>Trichonephila inaurata</taxon>
    </lineage>
</organism>